<dbReference type="Pfam" id="PF08922">
    <property type="entry name" value="DUF1905"/>
    <property type="match status" value="1"/>
</dbReference>
<dbReference type="EMBL" id="SZYE01000116">
    <property type="protein sequence ID" value="TKR23032.1"/>
    <property type="molecule type" value="Genomic_DNA"/>
</dbReference>
<dbReference type="InterPro" id="IPR015018">
    <property type="entry name" value="DUF1905"/>
</dbReference>
<dbReference type="Proteomes" id="UP000308121">
    <property type="component" value="Unassembled WGS sequence"/>
</dbReference>
<dbReference type="OrthoDB" id="2604865at2"/>
<proteinExistence type="predicted"/>
<dbReference type="RefSeq" id="WP_154730158.1">
    <property type="nucleotide sequence ID" value="NZ_SZYE01000116.1"/>
</dbReference>
<organism evidence="1 2">
    <name type="scientific">Cellulomonas hominis</name>
    <dbReference type="NCBI Taxonomy" id="156981"/>
    <lineage>
        <taxon>Bacteria</taxon>
        <taxon>Bacillati</taxon>
        <taxon>Actinomycetota</taxon>
        <taxon>Actinomycetes</taxon>
        <taxon>Micrococcales</taxon>
        <taxon>Cellulomonadaceae</taxon>
        <taxon>Cellulomonas</taxon>
    </lineage>
</organism>
<evidence type="ECO:0000313" key="2">
    <source>
        <dbReference type="Proteomes" id="UP000308121"/>
    </source>
</evidence>
<accession>A0A7Z8JXR7</accession>
<sequence>MVTLRTTLVATGGTTTGVEVPEDVVLGLGRGKRVPVVVTINGHAYRGSIAPYSGGYWVGVSAANRAAAGIEAGAAVEVDLAVDDEPRTVEVPADLAAALAAGGPAVAEAWAALSYSRQRAHVLAVEGAKTVPTRERRVASVVAALA</sequence>
<gene>
    <name evidence="1" type="ORF">FA014_13335</name>
</gene>
<dbReference type="InterPro" id="IPR037079">
    <property type="entry name" value="AF2212/PG0164-like_sf"/>
</dbReference>
<name>A0A7Z8JXR7_9CELL</name>
<dbReference type="Gene3D" id="2.40.30.100">
    <property type="entry name" value="AF2212/PG0164-like"/>
    <property type="match status" value="1"/>
</dbReference>
<comment type="caution">
    <text evidence="1">The sequence shown here is derived from an EMBL/GenBank/DDBJ whole genome shotgun (WGS) entry which is preliminary data.</text>
</comment>
<reference evidence="1 2" key="1">
    <citation type="submission" date="2019-05" db="EMBL/GenBank/DDBJ databases">
        <title>Genome sequence of Cellulomonas hominis strain CS1.</title>
        <authorList>
            <person name="Belmont J."/>
            <person name="Maclea K.S."/>
        </authorList>
    </citation>
    <scope>NUCLEOTIDE SEQUENCE [LARGE SCALE GENOMIC DNA]</scope>
    <source>
        <strain evidence="1 2">CS1</strain>
    </source>
</reference>
<dbReference type="SUPFAM" id="SSF141694">
    <property type="entry name" value="AF2212/PG0164-like"/>
    <property type="match status" value="1"/>
</dbReference>
<evidence type="ECO:0000313" key="1">
    <source>
        <dbReference type="EMBL" id="TKR23032.1"/>
    </source>
</evidence>
<dbReference type="Pfam" id="PF13376">
    <property type="entry name" value="OmdA"/>
    <property type="match status" value="1"/>
</dbReference>
<protein>
    <submittedName>
        <fullName evidence="1">DUF1905 domain-containing protein</fullName>
    </submittedName>
</protein>
<dbReference type="AlphaFoldDB" id="A0A7Z8JXR7"/>